<comment type="caution">
    <text evidence="2">The sequence shown here is derived from an EMBL/GenBank/DDBJ whole genome shotgun (WGS) entry which is preliminary data.</text>
</comment>
<dbReference type="AlphaFoldDB" id="A0A4R2KN29"/>
<dbReference type="RefSeq" id="WP_117317912.1">
    <property type="nucleotide sequence ID" value="NZ_QQSW01000010.1"/>
</dbReference>
<keyword evidence="1" id="KW-0732">Signal</keyword>
<dbReference type="Proteomes" id="UP000294980">
    <property type="component" value="Unassembled WGS sequence"/>
</dbReference>
<reference evidence="2 3" key="1">
    <citation type="submission" date="2019-03" db="EMBL/GenBank/DDBJ databases">
        <title>Genomic Encyclopedia of Type Strains, Phase IV (KMG-IV): sequencing the most valuable type-strain genomes for metagenomic binning, comparative biology and taxonomic classification.</title>
        <authorList>
            <person name="Goeker M."/>
        </authorList>
    </citation>
    <scope>NUCLEOTIDE SEQUENCE [LARGE SCALE GENOMIC DNA]</scope>
    <source>
        <strain evidence="2 3">DSM 23344</strain>
    </source>
</reference>
<feature type="chain" id="PRO_5020250833" evidence="1">
    <location>
        <begin position="25"/>
        <end position="76"/>
    </location>
</feature>
<evidence type="ECO:0000256" key="1">
    <source>
        <dbReference type="SAM" id="SignalP"/>
    </source>
</evidence>
<proteinExistence type="predicted"/>
<evidence type="ECO:0000313" key="3">
    <source>
        <dbReference type="Proteomes" id="UP000294980"/>
    </source>
</evidence>
<accession>A0A4R2KN29</accession>
<dbReference type="EMBL" id="SLWX01000008">
    <property type="protein sequence ID" value="TCO75551.1"/>
    <property type="molecule type" value="Genomic_DNA"/>
</dbReference>
<sequence>MNRVCRRLSLLPVLLLGLSFGAACEDSPEHDWNPAHRAGDPLTQPQARSFFGDALYARKDSAGVVADADALLSREG</sequence>
<protein>
    <submittedName>
        <fullName evidence="2">Uncharacterized protein</fullName>
    </submittedName>
</protein>
<organism evidence="2 3">
    <name type="scientific">Chromatocurvus halotolerans</name>
    <dbReference type="NCBI Taxonomy" id="1132028"/>
    <lineage>
        <taxon>Bacteria</taxon>
        <taxon>Pseudomonadati</taxon>
        <taxon>Pseudomonadota</taxon>
        <taxon>Gammaproteobacteria</taxon>
        <taxon>Cellvibrionales</taxon>
        <taxon>Halieaceae</taxon>
        <taxon>Chromatocurvus</taxon>
    </lineage>
</organism>
<feature type="signal peptide" evidence="1">
    <location>
        <begin position="1"/>
        <end position="24"/>
    </location>
</feature>
<keyword evidence="3" id="KW-1185">Reference proteome</keyword>
<dbReference type="PROSITE" id="PS51257">
    <property type="entry name" value="PROKAR_LIPOPROTEIN"/>
    <property type="match status" value="1"/>
</dbReference>
<name>A0A4R2KN29_9GAMM</name>
<evidence type="ECO:0000313" key="2">
    <source>
        <dbReference type="EMBL" id="TCO75551.1"/>
    </source>
</evidence>
<gene>
    <name evidence="2" type="ORF">EV688_108118</name>
</gene>